<dbReference type="GO" id="GO:0032259">
    <property type="term" value="P:methylation"/>
    <property type="evidence" value="ECO:0007669"/>
    <property type="project" value="UniProtKB-KW"/>
</dbReference>
<dbReference type="Gene3D" id="3.40.50.150">
    <property type="entry name" value="Vaccinia Virus protein VP39"/>
    <property type="match status" value="1"/>
</dbReference>
<organism evidence="1 2">
    <name type="scientific">Microthyrium microscopicum</name>
    <dbReference type="NCBI Taxonomy" id="703497"/>
    <lineage>
        <taxon>Eukaryota</taxon>
        <taxon>Fungi</taxon>
        <taxon>Dikarya</taxon>
        <taxon>Ascomycota</taxon>
        <taxon>Pezizomycotina</taxon>
        <taxon>Dothideomycetes</taxon>
        <taxon>Dothideomycetes incertae sedis</taxon>
        <taxon>Microthyriales</taxon>
        <taxon>Microthyriaceae</taxon>
        <taxon>Microthyrium</taxon>
    </lineage>
</organism>
<dbReference type="EMBL" id="MU004232">
    <property type="protein sequence ID" value="KAF2672357.1"/>
    <property type="molecule type" value="Genomic_DNA"/>
</dbReference>
<dbReference type="Proteomes" id="UP000799302">
    <property type="component" value="Unassembled WGS sequence"/>
</dbReference>
<evidence type="ECO:0000313" key="1">
    <source>
        <dbReference type="EMBL" id="KAF2672357.1"/>
    </source>
</evidence>
<dbReference type="SUPFAM" id="SSF53335">
    <property type="entry name" value="S-adenosyl-L-methionine-dependent methyltransferases"/>
    <property type="match status" value="1"/>
</dbReference>
<dbReference type="AlphaFoldDB" id="A0A6A6ULM4"/>
<keyword evidence="1" id="KW-0489">Methyltransferase</keyword>
<dbReference type="OrthoDB" id="2013972at2759"/>
<reference evidence="1" key="1">
    <citation type="journal article" date="2020" name="Stud. Mycol.">
        <title>101 Dothideomycetes genomes: a test case for predicting lifestyles and emergence of pathogens.</title>
        <authorList>
            <person name="Haridas S."/>
            <person name="Albert R."/>
            <person name="Binder M."/>
            <person name="Bloem J."/>
            <person name="Labutti K."/>
            <person name="Salamov A."/>
            <person name="Andreopoulos B."/>
            <person name="Baker S."/>
            <person name="Barry K."/>
            <person name="Bills G."/>
            <person name="Bluhm B."/>
            <person name="Cannon C."/>
            <person name="Castanera R."/>
            <person name="Culley D."/>
            <person name="Daum C."/>
            <person name="Ezra D."/>
            <person name="Gonzalez J."/>
            <person name="Henrissat B."/>
            <person name="Kuo A."/>
            <person name="Liang C."/>
            <person name="Lipzen A."/>
            <person name="Lutzoni F."/>
            <person name="Magnuson J."/>
            <person name="Mondo S."/>
            <person name="Nolan M."/>
            <person name="Ohm R."/>
            <person name="Pangilinan J."/>
            <person name="Park H.-J."/>
            <person name="Ramirez L."/>
            <person name="Alfaro M."/>
            <person name="Sun H."/>
            <person name="Tritt A."/>
            <person name="Yoshinaga Y."/>
            <person name="Zwiers L.-H."/>
            <person name="Turgeon B."/>
            <person name="Goodwin S."/>
            <person name="Spatafora J."/>
            <person name="Crous P."/>
            <person name="Grigoriev I."/>
        </authorList>
    </citation>
    <scope>NUCLEOTIDE SEQUENCE</scope>
    <source>
        <strain evidence="1">CBS 115976</strain>
    </source>
</reference>
<dbReference type="GO" id="GO:0008168">
    <property type="term" value="F:methyltransferase activity"/>
    <property type="evidence" value="ECO:0007669"/>
    <property type="project" value="UniProtKB-KW"/>
</dbReference>
<dbReference type="PANTHER" id="PTHR43591">
    <property type="entry name" value="METHYLTRANSFERASE"/>
    <property type="match status" value="1"/>
</dbReference>
<keyword evidence="2" id="KW-1185">Reference proteome</keyword>
<keyword evidence="1" id="KW-0808">Transferase</keyword>
<evidence type="ECO:0000313" key="2">
    <source>
        <dbReference type="Proteomes" id="UP000799302"/>
    </source>
</evidence>
<dbReference type="CDD" id="cd02440">
    <property type="entry name" value="AdoMet_MTases"/>
    <property type="match status" value="1"/>
</dbReference>
<dbReference type="PANTHER" id="PTHR43591:SF105">
    <property type="entry name" value="METHYLTRANSFERASE DOMAIN-CONTAINING PROTEIN-RELATED"/>
    <property type="match status" value="1"/>
</dbReference>
<dbReference type="InterPro" id="IPR029063">
    <property type="entry name" value="SAM-dependent_MTases_sf"/>
</dbReference>
<proteinExistence type="predicted"/>
<sequence>MSEQLSAALSNANTHFDKQAAIYESLTGGSTRRIAEAALSKLPAFTSESRILDNACGPGIVAELILNNAATSGVSPPPRITATDLAAGMVAQLEAKKARGGWETVETKVLDAAKLEGVESNAYDAAIMNFGLFAVPDADEGAREMHRVLKSGGSAAVTTWKVSPPVDLLQAVVGAIRPDCVERVFPVSKEWLTQEKLRDVMVAGGFTGDLVVDEAATVWNAKTKEEFLDSLTGTFWSRIWADWTAEEQATIRPEMEKLTPVDDKGEVNLEMVAWVCVAKKD</sequence>
<protein>
    <submittedName>
        <fullName evidence="1">S-adenosyl-L-methionine-dependent methyltransferase</fullName>
    </submittedName>
</protein>
<name>A0A6A6ULM4_9PEZI</name>
<gene>
    <name evidence="1" type="ORF">BT63DRAFT_422834</name>
</gene>
<dbReference type="Pfam" id="PF01209">
    <property type="entry name" value="Ubie_methyltran"/>
    <property type="match status" value="1"/>
</dbReference>
<accession>A0A6A6ULM4</accession>